<keyword evidence="4" id="KW-0067">ATP-binding</keyword>
<dbReference type="InterPro" id="IPR003812">
    <property type="entry name" value="Fido"/>
</dbReference>
<name>A0A840DUR2_9HYPH</name>
<dbReference type="Gene3D" id="1.10.3290.10">
    <property type="entry name" value="Fido-like domain"/>
    <property type="match status" value="1"/>
</dbReference>
<evidence type="ECO:0000256" key="2">
    <source>
        <dbReference type="ARBA" id="ARBA00022695"/>
    </source>
</evidence>
<dbReference type="InterPro" id="IPR012340">
    <property type="entry name" value="NA-bd_OB-fold"/>
</dbReference>
<dbReference type="Gene3D" id="2.40.50.140">
    <property type="entry name" value="Nucleic acid-binding proteins"/>
    <property type="match status" value="1"/>
</dbReference>
<evidence type="ECO:0000256" key="7">
    <source>
        <dbReference type="ARBA" id="ARBA00048696"/>
    </source>
</evidence>
<evidence type="ECO:0000313" key="10">
    <source>
        <dbReference type="Proteomes" id="UP000585970"/>
    </source>
</evidence>
<protein>
    <recommendedName>
        <fullName evidence="5">protein adenylyltransferase</fullName>
        <ecNumber evidence="5">2.7.7.108</ecNumber>
    </recommendedName>
</protein>
<evidence type="ECO:0000259" key="8">
    <source>
        <dbReference type="PROSITE" id="PS51459"/>
    </source>
</evidence>
<dbReference type="AlphaFoldDB" id="A0A840DUR2"/>
<comment type="caution">
    <text evidence="9">The sequence shown here is derived from an EMBL/GenBank/DDBJ whole genome shotgun (WGS) entry which is preliminary data.</text>
</comment>
<evidence type="ECO:0000256" key="1">
    <source>
        <dbReference type="ARBA" id="ARBA00022679"/>
    </source>
</evidence>
<dbReference type="GO" id="GO:0005524">
    <property type="term" value="F:ATP binding"/>
    <property type="evidence" value="ECO:0007669"/>
    <property type="project" value="UniProtKB-KW"/>
</dbReference>
<evidence type="ECO:0000313" key="9">
    <source>
        <dbReference type="EMBL" id="MBB4076854.1"/>
    </source>
</evidence>
<evidence type="ECO:0000256" key="5">
    <source>
        <dbReference type="ARBA" id="ARBA00034531"/>
    </source>
</evidence>
<gene>
    <name evidence="9" type="ORF">GGR08_001165</name>
</gene>
<dbReference type="RefSeq" id="WP_183194367.1">
    <property type="nucleotide sequence ID" value="NZ_JACIFE010000013.1"/>
</dbReference>
<reference evidence="9 10" key="1">
    <citation type="submission" date="2020-08" db="EMBL/GenBank/DDBJ databases">
        <title>Genomic Encyclopedia of Type Strains, Phase IV (KMG-IV): sequencing the most valuable type-strain genomes for metagenomic binning, comparative biology and taxonomic classification.</title>
        <authorList>
            <person name="Goeker M."/>
        </authorList>
    </citation>
    <scope>NUCLEOTIDE SEQUENCE [LARGE SCALE GENOMIC DNA]</scope>
    <source>
        <strain evidence="9 10">DSM 100694</strain>
    </source>
</reference>
<dbReference type="PROSITE" id="PS51459">
    <property type="entry name" value="FIDO"/>
    <property type="match status" value="1"/>
</dbReference>
<keyword evidence="10" id="KW-1185">Reference proteome</keyword>
<comment type="catalytic activity">
    <reaction evidence="6">
        <text>L-threonyl-[protein] + ATP = 3-O-(5'-adenylyl)-L-threonyl-[protein] + diphosphate</text>
        <dbReference type="Rhea" id="RHEA:54292"/>
        <dbReference type="Rhea" id="RHEA-COMP:11060"/>
        <dbReference type="Rhea" id="RHEA-COMP:13847"/>
        <dbReference type="ChEBI" id="CHEBI:30013"/>
        <dbReference type="ChEBI" id="CHEBI:30616"/>
        <dbReference type="ChEBI" id="CHEBI:33019"/>
        <dbReference type="ChEBI" id="CHEBI:138113"/>
        <dbReference type="EC" id="2.7.7.108"/>
    </reaction>
</comment>
<evidence type="ECO:0000256" key="6">
    <source>
        <dbReference type="ARBA" id="ARBA00047939"/>
    </source>
</evidence>
<keyword evidence="3" id="KW-0547">Nucleotide-binding</keyword>
<dbReference type="Proteomes" id="UP000585970">
    <property type="component" value="Unassembled WGS sequence"/>
</dbReference>
<dbReference type="Pfam" id="PF02661">
    <property type="entry name" value="Fic"/>
    <property type="match status" value="1"/>
</dbReference>
<accession>A0A840DUR2</accession>
<dbReference type="Pfam" id="PF18543">
    <property type="entry name" value="ID"/>
    <property type="match status" value="1"/>
</dbReference>
<dbReference type="GO" id="GO:0070733">
    <property type="term" value="F:AMPylase activity"/>
    <property type="evidence" value="ECO:0007669"/>
    <property type="project" value="UniProtKB-EC"/>
</dbReference>
<keyword evidence="2" id="KW-0548">Nucleotidyltransferase</keyword>
<feature type="domain" description="Fido" evidence="8">
    <location>
        <begin position="50"/>
        <end position="203"/>
    </location>
</feature>
<keyword evidence="1" id="KW-0808">Transferase</keyword>
<dbReference type="PANTHER" id="PTHR39560:SF1">
    <property type="entry name" value="PROTEIN ADENYLYLTRANSFERASE FIC-RELATED"/>
    <property type="match status" value="1"/>
</dbReference>
<sequence length="532" mass="60982">MLEQNYLYKGTSTLKNKYGIKDPKKLYERCTQDAAREAVNFRLEPPPQKFDASYLQLIHWCFFHKTFEWAGHFRDTSFTFEDGTSARMPAMRPKGYEIPFTIGPKIQKELKQLEKILHEKNNLKDLSRQEFAENAAEIFMILERIHPFRKGNGRVNRMFMEKLGQAAGHQIDFSFITKERMTAASIEAIQYGNPQPMKDLFEDITHPKKSLVLKEFVSQMRSAGLNEINNRVVVAAKEDVLYEGIFKGFSAEGFVIEINGAFVVGLKDDLSPDQIKTLQNGARICFQKTNVQNLKEILIPKETLAPLSQEELFARITNDPCVEECRKKIENLSKVVYRKAQILKTKIDIITADPSLGNQFADEILQNPQSISKLVGRKIFGIKSSNRRHAEQTAPQLSETLRNYATITHQTKDEILERHQREKNRLSHNIETPGKNLQNLFALSVEQQKESLLRSPALRQELHDFSRRLQNRLSSEDRKAIQEKDHLRLACLLGISESKAKEIAHIVKQTKEAQCQARSLKVSRSSSLALTG</sequence>
<dbReference type="GO" id="GO:0051302">
    <property type="term" value="P:regulation of cell division"/>
    <property type="evidence" value="ECO:0007669"/>
    <property type="project" value="TreeGrafter"/>
</dbReference>
<dbReference type="NCBIfam" id="NF033856">
    <property type="entry name" value="T4SS_effec_BID"/>
    <property type="match status" value="1"/>
</dbReference>
<comment type="catalytic activity">
    <reaction evidence="7">
        <text>L-tyrosyl-[protein] + ATP = O-(5'-adenylyl)-L-tyrosyl-[protein] + diphosphate</text>
        <dbReference type="Rhea" id="RHEA:54288"/>
        <dbReference type="Rhea" id="RHEA-COMP:10136"/>
        <dbReference type="Rhea" id="RHEA-COMP:13846"/>
        <dbReference type="ChEBI" id="CHEBI:30616"/>
        <dbReference type="ChEBI" id="CHEBI:33019"/>
        <dbReference type="ChEBI" id="CHEBI:46858"/>
        <dbReference type="ChEBI" id="CHEBI:83624"/>
        <dbReference type="EC" id="2.7.7.108"/>
    </reaction>
</comment>
<dbReference type="InterPro" id="IPR036597">
    <property type="entry name" value="Fido-like_dom_sf"/>
</dbReference>
<dbReference type="SUPFAM" id="SSF140931">
    <property type="entry name" value="Fic-like"/>
    <property type="match status" value="1"/>
</dbReference>
<evidence type="ECO:0000256" key="3">
    <source>
        <dbReference type="ARBA" id="ARBA00022741"/>
    </source>
</evidence>
<dbReference type="EMBL" id="JACIFE010000013">
    <property type="protein sequence ID" value="MBB4076854.1"/>
    <property type="molecule type" value="Genomic_DNA"/>
</dbReference>
<evidence type="ECO:0000256" key="4">
    <source>
        <dbReference type="ARBA" id="ARBA00022840"/>
    </source>
</evidence>
<dbReference type="PANTHER" id="PTHR39560">
    <property type="entry name" value="PROTEIN ADENYLYLTRANSFERASE FIC-RELATED"/>
    <property type="match status" value="1"/>
</dbReference>
<dbReference type="EC" id="2.7.7.108" evidence="5"/>
<organism evidence="9 10">
    <name type="scientific">Bartonella fuyuanensis</name>
    <dbReference type="NCBI Taxonomy" id="1460968"/>
    <lineage>
        <taxon>Bacteria</taxon>
        <taxon>Pseudomonadati</taxon>
        <taxon>Pseudomonadota</taxon>
        <taxon>Alphaproteobacteria</taxon>
        <taxon>Hyphomicrobiales</taxon>
        <taxon>Bartonellaceae</taxon>
        <taxon>Bartonella</taxon>
    </lineage>
</organism>
<proteinExistence type="predicted"/>
<dbReference type="InterPro" id="IPR040548">
    <property type="entry name" value="BepA_ID"/>
</dbReference>